<accession>A0ABD3NHM9</accession>
<protein>
    <submittedName>
        <fullName evidence="1">Uncharacterized protein</fullName>
    </submittedName>
</protein>
<keyword evidence="2" id="KW-1185">Reference proteome</keyword>
<gene>
    <name evidence="1" type="ORF">ACHAW5_009127</name>
</gene>
<dbReference type="Proteomes" id="UP001530315">
    <property type="component" value="Unassembled WGS sequence"/>
</dbReference>
<name>A0ABD3NHM9_9STRA</name>
<organism evidence="1 2">
    <name type="scientific">Stephanodiscus triporus</name>
    <dbReference type="NCBI Taxonomy" id="2934178"/>
    <lineage>
        <taxon>Eukaryota</taxon>
        <taxon>Sar</taxon>
        <taxon>Stramenopiles</taxon>
        <taxon>Ochrophyta</taxon>
        <taxon>Bacillariophyta</taxon>
        <taxon>Coscinodiscophyceae</taxon>
        <taxon>Thalassiosirophycidae</taxon>
        <taxon>Stephanodiscales</taxon>
        <taxon>Stephanodiscaceae</taxon>
        <taxon>Stephanodiscus</taxon>
    </lineage>
</organism>
<reference evidence="1 2" key="1">
    <citation type="submission" date="2024-10" db="EMBL/GenBank/DDBJ databases">
        <title>Updated reference genomes for cyclostephanoid diatoms.</title>
        <authorList>
            <person name="Roberts W.R."/>
            <person name="Alverson A.J."/>
        </authorList>
    </citation>
    <scope>NUCLEOTIDE SEQUENCE [LARGE SCALE GENOMIC DNA]</scope>
    <source>
        <strain evidence="1 2">AJA276-08</strain>
    </source>
</reference>
<comment type="caution">
    <text evidence="1">The sequence shown here is derived from an EMBL/GenBank/DDBJ whole genome shotgun (WGS) entry which is preliminary data.</text>
</comment>
<dbReference type="AlphaFoldDB" id="A0ABD3NHM9"/>
<sequence>MAPTRPNYLLARPHCLPYHVFVKESVRENFVDELCKAMDEVYPSSYANDGLSGGGRGHGDFKKMLLLLKINGSLPLSIRSAKYLFGNAQ</sequence>
<dbReference type="EMBL" id="JALLAZ020001441">
    <property type="protein sequence ID" value="KAL3774908.1"/>
    <property type="molecule type" value="Genomic_DNA"/>
</dbReference>
<proteinExistence type="predicted"/>
<evidence type="ECO:0000313" key="2">
    <source>
        <dbReference type="Proteomes" id="UP001530315"/>
    </source>
</evidence>
<evidence type="ECO:0000313" key="1">
    <source>
        <dbReference type="EMBL" id="KAL3774908.1"/>
    </source>
</evidence>